<dbReference type="GO" id="GO:0044281">
    <property type="term" value="P:small molecule metabolic process"/>
    <property type="evidence" value="ECO:0007669"/>
    <property type="project" value="UniProtKB-ARBA"/>
</dbReference>
<keyword evidence="2" id="KW-0378">Hydrolase</keyword>
<evidence type="ECO:0000256" key="1">
    <source>
        <dbReference type="ARBA" id="ARBA00001946"/>
    </source>
</evidence>
<dbReference type="Gene3D" id="3.40.50.1000">
    <property type="entry name" value="HAD superfamily/HAD-like"/>
    <property type="match status" value="1"/>
</dbReference>
<dbReference type="STRING" id="1033802.SSPSH_000911"/>
<keyword evidence="3" id="KW-0460">Magnesium</keyword>
<dbReference type="InterPro" id="IPR036412">
    <property type="entry name" value="HAD-like_sf"/>
</dbReference>
<dbReference type="SUPFAM" id="SSF56784">
    <property type="entry name" value="HAD-like"/>
    <property type="match status" value="1"/>
</dbReference>
<keyword evidence="5" id="KW-1185">Reference proteome</keyword>
<dbReference type="PANTHER" id="PTHR46470">
    <property type="entry name" value="N-ACYLNEURAMINATE-9-PHOSPHATASE"/>
    <property type="match status" value="1"/>
</dbReference>
<dbReference type="InterPro" id="IPR051400">
    <property type="entry name" value="HAD-like_hydrolase"/>
</dbReference>
<dbReference type="NCBIfam" id="TIGR01509">
    <property type="entry name" value="HAD-SF-IA-v3"/>
    <property type="match status" value="1"/>
</dbReference>
<comment type="cofactor">
    <cofactor evidence="1">
        <name>Mg(2+)</name>
        <dbReference type="ChEBI" id="CHEBI:18420"/>
    </cofactor>
</comment>
<dbReference type="Pfam" id="PF00702">
    <property type="entry name" value="Hydrolase"/>
    <property type="match status" value="1"/>
</dbReference>
<accession>U2EPQ7</accession>
<dbReference type="InterPro" id="IPR023214">
    <property type="entry name" value="HAD_sf"/>
</dbReference>
<gene>
    <name evidence="4" type="ORF">SSPSH_000911</name>
</gene>
<dbReference type="NCBIfam" id="TIGR01549">
    <property type="entry name" value="HAD-SF-IA-v1"/>
    <property type="match status" value="1"/>
</dbReference>
<evidence type="ECO:0000256" key="3">
    <source>
        <dbReference type="ARBA" id="ARBA00022842"/>
    </source>
</evidence>
<reference evidence="4 5" key="1">
    <citation type="journal article" date="2011" name="J. Bacteriol.">
        <title>Genome sequence of Salinisphaera shabanensis, a gammaproteobacterium from the harsh, variable environment of the brine-seawater interface of the Shaban Deep in the Red Sea.</title>
        <authorList>
            <person name="Antunes A."/>
            <person name="Alam I."/>
            <person name="Bajic V.B."/>
            <person name="Stingl U."/>
        </authorList>
    </citation>
    <scope>NUCLEOTIDE SEQUENCE [LARGE SCALE GENOMIC DNA]</scope>
    <source>
        <strain evidence="4 5">E1L3A</strain>
    </source>
</reference>
<comment type="caution">
    <text evidence="4">The sequence shown here is derived from an EMBL/GenBank/DDBJ whole genome shotgun (WGS) entry which is preliminary data.</text>
</comment>
<protein>
    <submittedName>
        <fullName evidence="4">Haloacid dehalogenase-like hydrolase protein</fullName>
        <ecNumber evidence="4">3.1.3.29</ecNumber>
    </submittedName>
</protein>
<reference evidence="4 5" key="2">
    <citation type="journal article" date="2013" name="PLoS ONE">
        <title>INDIGO - INtegrated Data Warehouse of MIcrobial GenOmes with Examples from the Red Sea Extremophiles.</title>
        <authorList>
            <person name="Alam I."/>
            <person name="Antunes A."/>
            <person name="Kamau A.A."/>
            <person name="Ba Alawi W."/>
            <person name="Kalkatawi M."/>
            <person name="Stingl U."/>
            <person name="Bajic V.B."/>
        </authorList>
    </citation>
    <scope>NUCLEOTIDE SEQUENCE [LARGE SCALE GENOMIC DNA]</scope>
    <source>
        <strain evidence="4 5">E1L3A</strain>
    </source>
</reference>
<dbReference type="Gene3D" id="1.20.120.1600">
    <property type="match status" value="1"/>
</dbReference>
<evidence type="ECO:0000313" key="4">
    <source>
        <dbReference type="EMBL" id="ERJ20047.1"/>
    </source>
</evidence>
<dbReference type="EMBL" id="AFNV02000005">
    <property type="protein sequence ID" value="ERJ20047.1"/>
    <property type="molecule type" value="Genomic_DNA"/>
</dbReference>
<dbReference type="InterPro" id="IPR006439">
    <property type="entry name" value="HAD-SF_hydro_IA"/>
</dbReference>
<organism evidence="4 5">
    <name type="scientific">Salinisphaera shabanensis E1L3A</name>
    <dbReference type="NCBI Taxonomy" id="1033802"/>
    <lineage>
        <taxon>Bacteria</taxon>
        <taxon>Pseudomonadati</taxon>
        <taxon>Pseudomonadota</taxon>
        <taxon>Gammaproteobacteria</taxon>
        <taxon>Salinisphaerales</taxon>
        <taxon>Salinisphaeraceae</taxon>
        <taxon>Salinisphaera</taxon>
    </lineage>
</organism>
<evidence type="ECO:0000313" key="5">
    <source>
        <dbReference type="Proteomes" id="UP000006242"/>
    </source>
</evidence>
<dbReference type="eggNOG" id="COG1011">
    <property type="taxonomic scope" value="Bacteria"/>
</dbReference>
<dbReference type="AlphaFoldDB" id="U2EPQ7"/>
<dbReference type="PANTHER" id="PTHR46470:SF4">
    <property type="entry name" value="5-AMINO-6-(5-PHOSPHO-D-RIBITYLAMINO)URACIL PHOSPHATASE YIGB"/>
    <property type="match status" value="1"/>
</dbReference>
<proteinExistence type="predicted"/>
<dbReference type="GO" id="GO:0050124">
    <property type="term" value="F:N-acylneuraminate-9-phosphatase activity"/>
    <property type="evidence" value="ECO:0007669"/>
    <property type="project" value="UniProtKB-EC"/>
</dbReference>
<dbReference type="EC" id="3.1.3.29" evidence="4"/>
<evidence type="ECO:0000256" key="2">
    <source>
        <dbReference type="ARBA" id="ARBA00022801"/>
    </source>
</evidence>
<dbReference type="Proteomes" id="UP000006242">
    <property type="component" value="Unassembled WGS sequence"/>
</dbReference>
<name>U2EPQ7_9GAMM</name>
<sequence length="216" mass="23703">MTLWDFEAGMRAALHNTRTLLIERRPHMATSLADIEPMIAVRDRILAEPSAADLSFAEIRRRAFHTLLAEHDQPDDALANELYAAYLQHRLNATALYADAAPLFASLDPTLRLALLSNGNTHPEHLGIADRFDVIAFAGDDYRAKPAPDLFAQALGHTDCRAADMIHVGDALETDVAGANAIGATSVWLNRDHRPNETAIVPDYTISTLTELDTLL</sequence>